<reference evidence="3" key="1">
    <citation type="journal article" date="2014" name="Int. J. Syst. Evol. Microbiol.">
        <title>Complete genome of a new Firmicutes species belonging to the dominant human colonic microbiota ('Ruminococcus bicirculans') reveals two chromosomes and a selective capacity to utilize plant glucans.</title>
        <authorList>
            <consortium name="NISC Comparative Sequencing Program"/>
            <person name="Wegmann U."/>
            <person name="Louis P."/>
            <person name="Goesmann A."/>
            <person name="Henrissat B."/>
            <person name="Duncan S.H."/>
            <person name="Flint H.J."/>
        </authorList>
    </citation>
    <scope>NUCLEOTIDE SEQUENCE</scope>
    <source>
        <strain evidence="3">VKM Ac-1246</strain>
    </source>
</reference>
<dbReference type="InterPro" id="IPR019885">
    <property type="entry name" value="Tscrpt_reg_HTH_AsnC-type_CS"/>
</dbReference>
<dbReference type="PANTHER" id="PTHR33164:SF104">
    <property type="entry name" value="TRANSCRIPTIONAL REGULATORY PROTEIN"/>
    <property type="match status" value="1"/>
</dbReference>
<dbReference type="Proteomes" id="UP001142292">
    <property type="component" value="Unassembled WGS sequence"/>
</dbReference>
<sequence>MPEMRHSPGSSTAGPIQPGITIGSGPESVVLTPETLPEDRADRHVARWRDHWIDIDFDDEIEAITVRIGTIAKFFDDARAAAAREVGLADFEYKTLHSLMIRDTPGHASPTALAKDLGISPAGMTGRLDSMERAGWVRRTASVEDRRKISVEATGAGIEIWRRAMDLRGETETRLLETLSPERRTELATLLKQVTLGLEGD</sequence>
<dbReference type="PROSITE" id="PS50995">
    <property type="entry name" value="HTH_MARR_2"/>
    <property type="match status" value="1"/>
</dbReference>
<gene>
    <name evidence="3" type="ORF">GCM10017579_23600</name>
</gene>
<evidence type="ECO:0000259" key="2">
    <source>
        <dbReference type="PROSITE" id="PS50995"/>
    </source>
</evidence>
<keyword evidence="4" id="KW-1185">Reference proteome</keyword>
<dbReference type="Pfam" id="PF01047">
    <property type="entry name" value="MarR"/>
    <property type="match status" value="1"/>
</dbReference>
<accession>A0ABQ5SXW9</accession>
<dbReference type="PRINTS" id="PR00598">
    <property type="entry name" value="HTHMARR"/>
</dbReference>
<dbReference type="PROSITE" id="PS00519">
    <property type="entry name" value="HTH_ASNC_1"/>
    <property type="match status" value="1"/>
</dbReference>
<protein>
    <recommendedName>
        <fullName evidence="2">HTH marR-type domain-containing protein</fullName>
    </recommendedName>
</protein>
<reference evidence="3" key="2">
    <citation type="submission" date="2023-01" db="EMBL/GenBank/DDBJ databases">
        <authorList>
            <person name="Sun Q."/>
            <person name="Evtushenko L."/>
        </authorList>
    </citation>
    <scope>NUCLEOTIDE SEQUENCE</scope>
    <source>
        <strain evidence="3">VKM Ac-1246</strain>
    </source>
</reference>
<name>A0ABQ5SXW9_9ACTN</name>
<evidence type="ECO:0000313" key="3">
    <source>
        <dbReference type="EMBL" id="GLJ68324.1"/>
    </source>
</evidence>
<dbReference type="EMBL" id="BSEL01000005">
    <property type="protein sequence ID" value="GLJ68324.1"/>
    <property type="molecule type" value="Genomic_DNA"/>
</dbReference>
<dbReference type="PANTHER" id="PTHR33164">
    <property type="entry name" value="TRANSCRIPTIONAL REGULATOR, MARR FAMILY"/>
    <property type="match status" value="1"/>
</dbReference>
<proteinExistence type="predicted"/>
<dbReference type="InterPro" id="IPR036388">
    <property type="entry name" value="WH-like_DNA-bd_sf"/>
</dbReference>
<dbReference type="Gene3D" id="1.10.10.10">
    <property type="entry name" value="Winged helix-like DNA-binding domain superfamily/Winged helix DNA-binding domain"/>
    <property type="match status" value="1"/>
</dbReference>
<dbReference type="SUPFAM" id="SSF46785">
    <property type="entry name" value="Winged helix' DNA-binding domain"/>
    <property type="match status" value="1"/>
</dbReference>
<dbReference type="SMART" id="SM00347">
    <property type="entry name" value="HTH_MARR"/>
    <property type="match status" value="1"/>
</dbReference>
<evidence type="ECO:0000313" key="4">
    <source>
        <dbReference type="Proteomes" id="UP001142292"/>
    </source>
</evidence>
<feature type="domain" description="HTH marR-type" evidence="2">
    <location>
        <begin position="54"/>
        <end position="196"/>
    </location>
</feature>
<evidence type="ECO:0000256" key="1">
    <source>
        <dbReference type="SAM" id="MobiDB-lite"/>
    </source>
</evidence>
<dbReference type="InterPro" id="IPR039422">
    <property type="entry name" value="MarR/SlyA-like"/>
</dbReference>
<organism evidence="3 4">
    <name type="scientific">Nocardioides luteus</name>
    <dbReference type="NCBI Taxonomy" id="1844"/>
    <lineage>
        <taxon>Bacteria</taxon>
        <taxon>Bacillati</taxon>
        <taxon>Actinomycetota</taxon>
        <taxon>Actinomycetes</taxon>
        <taxon>Propionibacteriales</taxon>
        <taxon>Nocardioidaceae</taxon>
        <taxon>Nocardioides</taxon>
    </lineage>
</organism>
<comment type="caution">
    <text evidence="3">The sequence shown here is derived from an EMBL/GenBank/DDBJ whole genome shotgun (WGS) entry which is preliminary data.</text>
</comment>
<feature type="region of interest" description="Disordered" evidence="1">
    <location>
        <begin position="1"/>
        <end position="29"/>
    </location>
</feature>
<dbReference type="InterPro" id="IPR000835">
    <property type="entry name" value="HTH_MarR-typ"/>
</dbReference>
<dbReference type="InterPro" id="IPR036390">
    <property type="entry name" value="WH_DNA-bd_sf"/>
</dbReference>
<dbReference type="RefSeq" id="WP_229787745.1">
    <property type="nucleotide sequence ID" value="NZ_BMRK01000008.1"/>
</dbReference>